<gene>
    <name evidence="4" type="ORF">HHL27_13780</name>
</gene>
<dbReference type="Proteomes" id="UP000583556">
    <property type="component" value="Unassembled WGS sequence"/>
</dbReference>
<dbReference type="EMBL" id="JABBGM010000006">
    <property type="protein sequence ID" value="NML94740.1"/>
    <property type="molecule type" value="Genomic_DNA"/>
</dbReference>
<name>A0A7Y0BQH3_9SPHN</name>
<keyword evidence="5" id="KW-1185">Reference proteome</keyword>
<dbReference type="Gene3D" id="3.40.50.300">
    <property type="entry name" value="P-loop containing nucleotide triphosphate hydrolases"/>
    <property type="match status" value="1"/>
</dbReference>
<protein>
    <submittedName>
        <fullName evidence="4">DNA-packaging protein</fullName>
    </submittedName>
</protein>
<feature type="region of interest" description="Disordered" evidence="2">
    <location>
        <begin position="271"/>
        <end position="298"/>
    </location>
</feature>
<dbReference type="Pfam" id="PF03237">
    <property type="entry name" value="Terminase_6N"/>
    <property type="match status" value="1"/>
</dbReference>
<feature type="domain" description="Terminase large subunit gp17-like C-terminal" evidence="3">
    <location>
        <begin position="301"/>
        <end position="436"/>
    </location>
</feature>
<proteinExistence type="predicted"/>
<comment type="caution">
    <text evidence="4">The sequence shown here is derived from an EMBL/GenBank/DDBJ whole genome shotgun (WGS) entry which is preliminary data.</text>
</comment>
<dbReference type="Pfam" id="PF17289">
    <property type="entry name" value="Terminase_6C"/>
    <property type="match status" value="1"/>
</dbReference>
<evidence type="ECO:0000313" key="4">
    <source>
        <dbReference type="EMBL" id="NML94740.1"/>
    </source>
</evidence>
<feature type="compositionally biased region" description="Basic residues" evidence="2">
    <location>
        <begin position="281"/>
        <end position="290"/>
    </location>
</feature>
<sequence length="451" mass="49389">MSTLETPSQLSPELFKKLSPPERAWLQRRAQWLTVARPDQLTPPGNWPIWLALAGRGWGKTRVGAEDVASYGCENAGVRIAVVAPTFADARDTCIEGESGLLAVLPKICIYTWNRSIGELTLFNGTRYKLFSAEEPERLRGPQHHRAWADEVAAWPNPETWDQLSFTLRLGSNPQVVATTTPKPNPLIKRIAKTPGAMITRGNTFENAENLAENALAFYRQRYEGTRLGRQELYAEMLEDVQGALWTADMIDATRMKAPPSELERIVIAVDPSGTSGNGKRTSKSSKRKGSGLEALRNEGRGDDVGIVAAGKGRDGRFYVLEDGSCNLSPEGWARKVLSVYERWDADRIVAERNFGGAMVEAVLRTADKNLPIRMVTASRGKVARAEPVAALYEQGKVSHCGAFNDLEDQMCSMTGAGYVGEGSPDRADALVWALSDLSSQAGFYDISVLG</sequence>
<keyword evidence="1" id="KW-1188">Viral release from host cell</keyword>
<dbReference type="Gene3D" id="3.30.420.240">
    <property type="match status" value="1"/>
</dbReference>
<evidence type="ECO:0000256" key="2">
    <source>
        <dbReference type="SAM" id="MobiDB-lite"/>
    </source>
</evidence>
<accession>A0A7Y0BQH3</accession>
<dbReference type="AlphaFoldDB" id="A0A7Y0BQH3"/>
<evidence type="ECO:0000259" key="3">
    <source>
        <dbReference type="Pfam" id="PF17289"/>
    </source>
</evidence>
<evidence type="ECO:0000256" key="1">
    <source>
        <dbReference type="ARBA" id="ARBA00022612"/>
    </source>
</evidence>
<dbReference type="InterPro" id="IPR035421">
    <property type="entry name" value="Terminase_6C"/>
</dbReference>
<dbReference type="RefSeq" id="WP_169494031.1">
    <property type="nucleotide sequence ID" value="NZ_JABBGM010000006.1"/>
</dbReference>
<evidence type="ECO:0000313" key="5">
    <source>
        <dbReference type="Proteomes" id="UP000583556"/>
    </source>
</evidence>
<dbReference type="InterPro" id="IPR027417">
    <property type="entry name" value="P-loop_NTPase"/>
</dbReference>
<reference evidence="4 5" key="1">
    <citation type="submission" date="2020-04" db="EMBL/GenBank/DDBJ databases">
        <title>Novosphingobium sp. TW-4 isolated from soil.</title>
        <authorList>
            <person name="Dahal R.H."/>
            <person name="Chaudhary D.K."/>
        </authorList>
    </citation>
    <scope>NUCLEOTIDE SEQUENCE [LARGE SCALE GENOMIC DNA]</scope>
    <source>
        <strain evidence="4 5">TW-4</strain>
    </source>
</reference>
<organism evidence="4 5">
    <name type="scientific">Novosphingobium olei</name>
    <dbReference type="NCBI Taxonomy" id="2728851"/>
    <lineage>
        <taxon>Bacteria</taxon>
        <taxon>Pseudomonadati</taxon>
        <taxon>Pseudomonadota</taxon>
        <taxon>Alphaproteobacteria</taxon>
        <taxon>Sphingomonadales</taxon>
        <taxon>Sphingomonadaceae</taxon>
        <taxon>Novosphingobium</taxon>
    </lineage>
</organism>